<dbReference type="AlphaFoldDB" id="A0A1H3XQM1"/>
<dbReference type="InterPro" id="IPR003265">
    <property type="entry name" value="HhH-GPD_domain"/>
</dbReference>
<dbReference type="Gene3D" id="1.10.1670.40">
    <property type="match status" value="1"/>
</dbReference>
<evidence type="ECO:0000313" key="7">
    <source>
        <dbReference type="EMBL" id="SEA01191.1"/>
    </source>
</evidence>
<dbReference type="STRING" id="89524.SAMN05444370_102512"/>
<dbReference type="EC" id="3.2.2.21" evidence="2"/>
<feature type="region of interest" description="Disordered" evidence="5">
    <location>
        <begin position="202"/>
        <end position="245"/>
    </location>
</feature>
<name>A0A1H3XQM1_9RHOB</name>
<dbReference type="InterPro" id="IPR051912">
    <property type="entry name" value="Alkylbase_DNA_Glycosylase/TA"/>
</dbReference>
<evidence type="ECO:0000256" key="2">
    <source>
        <dbReference type="ARBA" id="ARBA00012000"/>
    </source>
</evidence>
<dbReference type="GO" id="GO:0005737">
    <property type="term" value="C:cytoplasm"/>
    <property type="evidence" value="ECO:0007669"/>
    <property type="project" value="TreeGrafter"/>
</dbReference>
<feature type="compositionally biased region" description="Gly residues" evidence="5">
    <location>
        <begin position="221"/>
        <end position="238"/>
    </location>
</feature>
<evidence type="ECO:0000313" key="8">
    <source>
        <dbReference type="Proteomes" id="UP000198703"/>
    </source>
</evidence>
<dbReference type="EMBL" id="FNQM01000002">
    <property type="protein sequence ID" value="SEA01191.1"/>
    <property type="molecule type" value="Genomic_DNA"/>
</dbReference>
<dbReference type="GO" id="GO:0008725">
    <property type="term" value="F:DNA-3-methyladenine glycosylase activity"/>
    <property type="evidence" value="ECO:0007669"/>
    <property type="project" value="TreeGrafter"/>
</dbReference>
<keyword evidence="4" id="KW-0234">DNA repair</keyword>
<dbReference type="Gene3D" id="1.10.340.30">
    <property type="entry name" value="Hypothetical protein, domain 2"/>
    <property type="match status" value="1"/>
</dbReference>
<dbReference type="GO" id="GO:0032131">
    <property type="term" value="F:alkylated DNA binding"/>
    <property type="evidence" value="ECO:0007669"/>
    <property type="project" value="TreeGrafter"/>
</dbReference>
<comment type="catalytic activity">
    <reaction evidence="1">
        <text>Hydrolysis of alkylated DNA, releasing 3-methyladenine, 3-methylguanine, 7-methylguanine and 7-methyladenine.</text>
        <dbReference type="EC" id="3.2.2.21"/>
    </reaction>
</comment>
<keyword evidence="8" id="KW-1185">Reference proteome</keyword>
<dbReference type="InterPro" id="IPR011257">
    <property type="entry name" value="DNA_glycosylase"/>
</dbReference>
<protein>
    <recommendedName>
        <fullName evidence="2">DNA-3-methyladenine glycosylase II</fullName>
        <ecNumber evidence="2">3.2.2.21</ecNumber>
    </recommendedName>
</protein>
<dbReference type="PANTHER" id="PTHR43003">
    <property type="entry name" value="DNA-3-METHYLADENINE GLYCOSYLASE"/>
    <property type="match status" value="1"/>
</dbReference>
<keyword evidence="3" id="KW-0227">DNA damage</keyword>
<dbReference type="GO" id="GO:0006285">
    <property type="term" value="P:base-excision repair, AP site formation"/>
    <property type="evidence" value="ECO:0007669"/>
    <property type="project" value="TreeGrafter"/>
</dbReference>
<feature type="domain" description="HhH-GPD" evidence="6">
    <location>
        <begin position="49"/>
        <end position="196"/>
    </location>
</feature>
<dbReference type="GO" id="GO:0006307">
    <property type="term" value="P:DNA alkylation repair"/>
    <property type="evidence" value="ECO:0007669"/>
    <property type="project" value="TreeGrafter"/>
</dbReference>
<sequence>MTARIIACADDVAEGVAALRRLDRRFALAPSPPLRREPGGFAGLLRIVTGQQVSVAAARSIWTRLETAGATSEGGLAALDDEALRACGLSAPKIRTARGLVEAGVDYPSLAEVSEAEAMALLTALRGVGPWTAEIYLMFCVGRADVFAPGDLALQEAARRLFDLPGRPAAKALAALAQAWSPWRAVAARLLWAYYAVETGREGAPGETGREGAPGETGREGAPGGTGREGAPGAGTKGGARWRTD</sequence>
<gene>
    <name evidence="7" type="ORF">SAMN05444370_102512</name>
</gene>
<evidence type="ECO:0000256" key="4">
    <source>
        <dbReference type="ARBA" id="ARBA00023204"/>
    </source>
</evidence>
<proteinExistence type="predicted"/>
<dbReference type="PANTHER" id="PTHR43003:SF5">
    <property type="entry name" value="DNA-3-METHYLADENINE GLYCOSYLASE"/>
    <property type="match status" value="1"/>
</dbReference>
<accession>A0A1H3XQM1</accession>
<dbReference type="OrthoDB" id="9785929at2"/>
<evidence type="ECO:0000259" key="6">
    <source>
        <dbReference type="SMART" id="SM00478"/>
    </source>
</evidence>
<evidence type="ECO:0000256" key="3">
    <source>
        <dbReference type="ARBA" id="ARBA00022763"/>
    </source>
</evidence>
<evidence type="ECO:0000256" key="1">
    <source>
        <dbReference type="ARBA" id="ARBA00000086"/>
    </source>
</evidence>
<dbReference type="Pfam" id="PF00730">
    <property type="entry name" value="HhH-GPD"/>
    <property type="match status" value="1"/>
</dbReference>
<dbReference type="CDD" id="cd00056">
    <property type="entry name" value="ENDO3c"/>
    <property type="match status" value="1"/>
</dbReference>
<dbReference type="Proteomes" id="UP000198703">
    <property type="component" value="Unassembled WGS sequence"/>
</dbReference>
<reference evidence="7 8" key="1">
    <citation type="submission" date="2016-10" db="EMBL/GenBank/DDBJ databases">
        <authorList>
            <person name="de Groot N.N."/>
        </authorList>
    </citation>
    <scope>NUCLEOTIDE SEQUENCE [LARGE SCALE GENOMIC DNA]</scope>
    <source>
        <strain evidence="7 8">DSM 15345</strain>
    </source>
</reference>
<evidence type="ECO:0000256" key="5">
    <source>
        <dbReference type="SAM" id="MobiDB-lite"/>
    </source>
</evidence>
<dbReference type="RefSeq" id="WP_093249778.1">
    <property type="nucleotide sequence ID" value="NZ_FNQM01000002.1"/>
</dbReference>
<dbReference type="GO" id="GO:0043916">
    <property type="term" value="F:DNA-7-methylguanine glycosylase activity"/>
    <property type="evidence" value="ECO:0007669"/>
    <property type="project" value="TreeGrafter"/>
</dbReference>
<dbReference type="GO" id="GO:0032993">
    <property type="term" value="C:protein-DNA complex"/>
    <property type="evidence" value="ECO:0007669"/>
    <property type="project" value="TreeGrafter"/>
</dbReference>
<organism evidence="7 8">
    <name type="scientific">Rubrimonas cliftonensis</name>
    <dbReference type="NCBI Taxonomy" id="89524"/>
    <lineage>
        <taxon>Bacteria</taxon>
        <taxon>Pseudomonadati</taxon>
        <taxon>Pseudomonadota</taxon>
        <taxon>Alphaproteobacteria</taxon>
        <taxon>Rhodobacterales</taxon>
        <taxon>Paracoccaceae</taxon>
        <taxon>Rubrimonas</taxon>
    </lineage>
</organism>
<dbReference type="SUPFAM" id="SSF48150">
    <property type="entry name" value="DNA-glycosylase"/>
    <property type="match status" value="1"/>
</dbReference>
<dbReference type="SMART" id="SM00478">
    <property type="entry name" value="ENDO3c"/>
    <property type="match status" value="1"/>
</dbReference>